<feature type="signal peptide" evidence="1">
    <location>
        <begin position="1"/>
        <end position="21"/>
    </location>
</feature>
<dbReference type="Proteomes" id="UP000317835">
    <property type="component" value="Chromosome"/>
</dbReference>
<dbReference type="AlphaFoldDB" id="A0A518H495"/>
<feature type="chain" id="PRO_5022053906" evidence="1">
    <location>
        <begin position="22"/>
        <end position="359"/>
    </location>
</feature>
<evidence type="ECO:0000313" key="3">
    <source>
        <dbReference type="Proteomes" id="UP000317835"/>
    </source>
</evidence>
<gene>
    <name evidence="2" type="ORF">ElP_35660</name>
</gene>
<proteinExistence type="predicted"/>
<dbReference type="SUPFAM" id="SSF48208">
    <property type="entry name" value="Six-hairpin glycosidases"/>
    <property type="match status" value="1"/>
</dbReference>
<name>A0A518H495_9BACT</name>
<dbReference type="EMBL" id="CP036426">
    <property type="protein sequence ID" value="QDV35662.1"/>
    <property type="molecule type" value="Genomic_DNA"/>
</dbReference>
<dbReference type="RefSeq" id="WP_145271384.1">
    <property type="nucleotide sequence ID" value="NZ_CP036426.1"/>
</dbReference>
<accession>A0A518H495</accession>
<dbReference type="InterPro" id="IPR008928">
    <property type="entry name" value="6-hairpin_glycosidase_sf"/>
</dbReference>
<organism evidence="2 3">
    <name type="scientific">Tautonia plasticadhaerens</name>
    <dbReference type="NCBI Taxonomy" id="2527974"/>
    <lineage>
        <taxon>Bacteria</taxon>
        <taxon>Pseudomonadati</taxon>
        <taxon>Planctomycetota</taxon>
        <taxon>Planctomycetia</taxon>
        <taxon>Isosphaerales</taxon>
        <taxon>Isosphaeraceae</taxon>
        <taxon>Tautonia</taxon>
    </lineage>
</organism>
<keyword evidence="3" id="KW-1185">Reference proteome</keyword>
<protein>
    <submittedName>
        <fullName evidence="2">Uncharacterized protein</fullName>
    </submittedName>
</protein>
<dbReference type="OrthoDB" id="274515at2"/>
<dbReference type="GO" id="GO:0005975">
    <property type="term" value="P:carbohydrate metabolic process"/>
    <property type="evidence" value="ECO:0007669"/>
    <property type="project" value="InterPro"/>
</dbReference>
<keyword evidence="1" id="KW-0732">Signal</keyword>
<evidence type="ECO:0000256" key="1">
    <source>
        <dbReference type="SAM" id="SignalP"/>
    </source>
</evidence>
<reference evidence="2 3" key="1">
    <citation type="submission" date="2019-02" db="EMBL/GenBank/DDBJ databases">
        <title>Deep-cultivation of Planctomycetes and their phenomic and genomic characterization uncovers novel biology.</title>
        <authorList>
            <person name="Wiegand S."/>
            <person name="Jogler M."/>
            <person name="Boedeker C."/>
            <person name="Pinto D."/>
            <person name="Vollmers J."/>
            <person name="Rivas-Marin E."/>
            <person name="Kohn T."/>
            <person name="Peeters S.H."/>
            <person name="Heuer A."/>
            <person name="Rast P."/>
            <person name="Oberbeckmann S."/>
            <person name="Bunk B."/>
            <person name="Jeske O."/>
            <person name="Meyerdierks A."/>
            <person name="Storesund J.E."/>
            <person name="Kallscheuer N."/>
            <person name="Luecker S."/>
            <person name="Lage O.M."/>
            <person name="Pohl T."/>
            <person name="Merkel B.J."/>
            <person name="Hornburger P."/>
            <person name="Mueller R.-W."/>
            <person name="Bruemmer F."/>
            <person name="Labrenz M."/>
            <person name="Spormann A.M."/>
            <person name="Op den Camp H."/>
            <person name="Overmann J."/>
            <person name="Amann R."/>
            <person name="Jetten M.S.M."/>
            <person name="Mascher T."/>
            <person name="Medema M.H."/>
            <person name="Devos D.P."/>
            <person name="Kaster A.-K."/>
            <person name="Ovreas L."/>
            <person name="Rohde M."/>
            <person name="Galperin M.Y."/>
            <person name="Jogler C."/>
        </authorList>
    </citation>
    <scope>NUCLEOTIDE SEQUENCE [LARGE SCALE GENOMIC DNA]</scope>
    <source>
        <strain evidence="2 3">ElP</strain>
    </source>
</reference>
<dbReference type="KEGG" id="tpla:ElP_35660"/>
<evidence type="ECO:0000313" key="2">
    <source>
        <dbReference type="EMBL" id="QDV35662.1"/>
    </source>
</evidence>
<sequence precursor="true">MKKRRAGLVPVLLIALSVVSAASWGQSDDRPEALRAHLADAQRRGDEAEVRRLARRAIDSLGDRAGVPEVPDEYRRPPERVRPLSVAEARAGFGRLLGFVREHKWWVVGLDPARTEHLPREVASVITGCLAGVRADAPGREDLLREAREAGDYLLWTQAQGGRGVIPFPAFRGGRNAAFQSAERFLRRAEREGWLDEALRGGWAVDDLDDGGLQFDNGLCGVALLGLFEATGDERYLHGAVAAADWAAGRPVVPNWNYNSFSVDLLANAHRVTGGRRHLEAAKRKFRLGIVAGQLTEGERAGRWADPHTTPAPPTTTSWCGASPRCWRCCRPMTRTDRESSSACGWPCGRATRSSWTGG</sequence>